<evidence type="ECO:0000256" key="7">
    <source>
        <dbReference type="ARBA" id="ARBA00023285"/>
    </source>
</evidence>
<evidence type="ECO:0000256" key="6">
    <source>
        <dbReference type="ARBA" id="ARBA00023239"/>
    </source>
</evidence>
<dbReference type="EMBL" id="FN869859">
    <property type="protein sequence ID" value="CCC82373.1"/>
    <property type="molecule type" value="Genomic_DNA"/>
</dbReference>
<evidence type="ECO:0000256" key="2">
    <source>
        <dbReference type="ARBA" id="ARBA00022723"/>
    </source>
</evidence>
<evidence type="ECO:0000256" key="4">
    <source>
        <dbReference type="ARBA" id="ARBA00022833"/>
    </source>
</evidence>
<keyword evidence="4 8" id="KW-0862">Zinc</keyword>
<dbReference type="CDD" id="cd08195">
    <property type="entry name" value="DHQS"/>
    <property type="match status" value="1"/>
</dbReference>
<comment type="caution">
    <text evidence="8">Lacks conserved residue(s) required for the propagation of feature annotation.</text>
</comment>
<feature type="domain" description="3-dehydroquinate synthase N-terminal" evidence="9">
    <location>
        <begin position="49"/>
        <end position="159"/>
    </location>
</feature>
<evidence type="ECO:0000256" key="1">
    <source>
        <dbReference type="ARBA" id="ARBA00001911"/>
    </source>
</evidence>
<dbReference type="GO" id="GO:0046872">
    <property type="term" value="F:metal ion binding"/>
    <property type="evidence" value="ECO:0007669"/>
    <property type="project" value="UniProtKB-KW"/>
</dbReference>
<dbReference type="GO" id="GO:0009423">
    <property type="term" value="P:chorismate biosynthetic process"/>
    <property type="evidence" value="ECO:0007669"/>
    <property type="project" value="UniProtKB-UniRule"/>
</dbReference>
<dbReference type="InterPro" id="IPR016037">
    <property type="entry name" value="DHQ_synth_AroB"/>
</dbReference>
<dbReference type="GeneID" id="11262637"/>
<keyword evidence="8" id="KW-0057">Aromatic amino acid biosynthesis</keyword>
<comment type="similarity">
    <text evidence="8">Belongs to the sugar phosphate cyclases superfamily. Dehydroquinate synthase family.</text>
</comment>
<keyword evidence="6 8" id="KW-0456">Lyase</keyword>
<keyword evidence="2 8" id="KW-0479">Metal-binding</keyword>
<name>G4RLC8_THETK</name>
<protein>
    <recommendedName>
        <fullName evidence="8">3-dehydroquinate synthase</fullName>
        <shortName evidence="8">DHQS</shortName>
        <ecNumber evidence="8">4.2.3.4</ecNumber>
    </recommendedName>
</protein>
<dbReference type="Proteomes" id="UP000002654">
    <property type="component" value="Chromosome"/>
</dbReference>
<dbReference type="Pfam" id="PF24621">
    <property type="entry name" value="DHQS_C"/>
    <property type="match status" value="1"/>
</dbReference>
<dbReference type="STRING" id="768679.TTX_1752"/>
<comment type="function">
    <text evidence="8">Catalyzes the conversion of 3-deoxy-D-arabino-heptulosonate 7-phosphate (DAHP) to dehydroquinate (DHQ).</text>
</comment>
<feature type="binding site" evidence="8">
    <location>
        <position position="132"/>
    </location>
    <ligand>
        <name>NAD(+)</name>
        <dbReference type="ChEBI" id="CHEBI:57540"/>
    </ligand>
</feature>
<dbReference type="PaxDb" id="768679-TTX_1752"/>
<evidence type="ECO:0000313" key="12">
    <source>
        <dbReference type="Proteomes" id="UP000002654"/>
    </source>
</evidence>
<feature type="binding site" evidence="8">
    <location>
        <position position="243"/>
    </location>
    <ligand>
        <name>Zn(2+)</name>
        <dbReference type="ChEBI" id="CHEBI:29105"/>
    </ligand>
</feature>
<organism evidence="11 12">
    <name type="scientific">Thermoproteus tenax (strain ATCC 35583 / DSM 2078 / JCM 9277 / NBRC 100435 / Kra 1)</name>
    <dbReference type="NCBI Taxonomy" id="768679"/>
    <lineage>
        <taxon>Archaea</taxon>
        <taxon>Thermoproteota</taxon>
        <taxon>Thermoprotei</taxon>
        <taxon>Thermoproteales</taxon>
        <taxon>Thermoproteaceae</taxon>
        <taxon>Thermoproteus</taxon>
    </lineage>
</organism>
<proteinExistence type="inferred from homology"/>
<feature type="binding site" evidence="8">
    <location>
        <position position="229"/>
    </location>
    <ligand>
        <name>Zn(2+)</name>
        <dbReference type="ChEBI" id="CHEBI:29105"/>
    </ligand>
</feature>
<feature type="binding site" evidence="8">
    <location>
        <begin position="110"/>
        <end position="111"/>
    </location>
    <ligand>
        <name>NAD(+)</name>
        <dbReference type="ChEBI" id="CHEBI:57540"/>
    </ligand>
</feature>
<dbReference type="Gene3D" id="3.40.50.1970">
    <property type="match status" value="1"/>
</dbReference>
<dbReference type="GO" id="GO:0005737">
    <property type="term" value="C:cytoplasm"/>
    <property type="evidence" value="ECO:0007669"/>
    <property type="project" value="UniProtKB-SubCell"/>
</dbReference>
<dbReference type="eggNOG" id="arCOG00983">
    <property type="taxonomic scope" value="Archaea"/>
</dbReference>
<gene>
    <name evidence="8 11" type="primary">aroB</name>
    <name evidence="11" type="ordered locus">TTX_1752</name>
</gene>
<evidence type="ECO:0000259" key="9">
    <source>
        <dbReference type="Pfam" id="PF01761"/>
    </source>
</evidence>
<comment type="cofactor">
    <cofactor evidence="8">
        <name>Co(2+)</name>
        <dbReference type="ChEBI" id="CHEBI:48828"/>
    </cofactor>
    <cofactor evidence="8">
        <name>Zn(2+)</name>
        <dbReference type="ChEBI" id="CHEBI:29105"/>
    </cofactor>
    <text evidence="8">Binds 1 divalent metal cation per subunit. Can use either Co(2+) or Zn(2+).</text>
</comment>
<keyword evidence="7 8" id="KW-0170">Cobalt</keyword>
<comment type="cofactor">
    <cofactor evidence="1 8">
        <name>NAD(+)</name>
        <dbReference type="ChEBI" id="CHEBI:57540"/>
    </cofactor>
</comment>
<evidence type="ECO:0000259" key="10">
    <source>
        <dbReference type="Pfam" id="PF24621"/>
    </source>
</evidence>
<keyword evidence="5 8" id="KW-0520">NAD</keyword>
<dbReference type="Pfam" id="PF01761">
    <property type="entry name" value="DHQ_synthase"/>
    <property type="match status" value="1"/>
</dbReference>
<dbReference type="RefSeq" id="WP_014127627.1">
    <property type="nucleotide sequence ID" value="NC_016070.1"/>
</dbReference>
<evidence type="ECO:0000313" key="11">
    <source>
        <dbReference type="EMBL" id="CCC82373.1"/>
    </source>
</evidence>
<feature type="binding site" evidence="8">
    <location>
        <position position="123"/>
    </location>
    <ligand>
        <name>NAD(+)</name>
        <dbReference type="ChEBI" id="CHEBI:57540"/>
    </ligand>
</feature>
<dbReference type="InterPro" id="IPR030963">
    <property type="entry name" value="DHQ_synth_fam"/>
</dbReference>
<dbReference type="GO" id="GO:0009073">
    <property type="term" value="P:aromatic amino acid family biosynthetic process"/>
    <property type="evidence" value="ECO:0007669"/>
    <property type="project" value="UniProtKB-KW"/>
</dbReference>
<dbReference type="PATRIC" id="fig|768679.9.peg.1773"/>
<dbReference type="InterPro" id="IPR056179">
    <property type="entry name" value="DHQS_C"/>
</dbReference>
<feature type="binding site" evidence="8">
    <location>
        <position position="165"/>
    </location>
    <ligand>
        <name>Zn(2+)</name>
        <dbReference type="ChEBI" id="CHEBI:29105"/>
    </ligand>
</feature>
<dbReference type="HAMAP" id="MF_00110">
    <property type="entry name" value="DHQ_synthase"/>
    <property type="match status" value="1"/>
</dbReference>
<dbReference type="GO" id="GO:0000166">
    <property type="term" value="F:nucleotide binding"/>
    <property type="evidence" value="ECO:0007669"/>
    <property type="project" value="UniProtKB-KW"/>
</dbReference>
<reference evidence="11 12" key="1">
    <citation type="journal article" date="2011" name="PLoS ONE">
        <title>The complete genome sequence of Thermoproteus tenax: a physiologically versatile member of the Crenarchaeota.</title>
        <authorList>
            <person name="Siebers B."/>
            <person name="Zaparty M."/>
            <person name="Raddatz G."/>
            <person name="Tjaden B."/>
            <person name="Albers S.V."/>
            <person name="Bell S.D."/>
            <person name="Blombach F."/>
            <person name="Kletzin A."/>
            <person name="Kyrpides N."/>
            <person name="Lanz C."/>
            <person name="Plagens A."/>
            <person name="Rampp M."/>
            <person name="Rosinus A."/>
            <person name="von Jan M."/>
            <person name="Makarova K.S."/>
            <person name="Klenk H.P."/>
            <person name="Schuster S.C."/>
            <person name="Hensel R."/>
        </authorList>
    </citation>
    <scope>NUCLEOTIDE SEQUENCE [LARGE SCALE GENOMIC DNA]</scope>
    <source>
        <strain evidence="12">ATCC 35583 / DSM 2078 / JCM 9277 / NBRC 100435 / Kra 1</strain>
    </source>
</reference>
<dbReference type="InterPro" id="IPR030960">
    <property type="entry name" value="DHQS/DOIS_N"/>
</dbReference>
<dbReference type="PANTHER" id="PTHR43622:SF1">
    <property type="entry name" value="3-DEHYDROQUINATE SYNTHASE"/>
    <property type="match status" value="1"/>
</dbReference>
<dbReference type="GO" id="GO:0008652">
    <property type="term" value="P:amino acid biosynthetic process"/>
    <property type="evidence" value="ECO:0007669"/>
    <property type="project" value="UniProtKB-KW"/>
</dbReference>
<dbReference type="EC" id="4.2.3.4" evidence="8"/>
<comment type="subcellular location">
    <subcellularLocation>
        <location evidence="8">Cytoplasm</location>
    </subcellularLocation>
</comment>
<evidence type="ECO:0000256" key="5">
    <source>
        <dbReference type="ARBA" id="ARBA00023027"/>
    </source>
</evidence>
<keyword evidence="8" id="KW-0028">Amino-acid biosynthesis</keyword>
<dbReference type="GO" id="GO:0003856">
    <property type="term" value="F:3-dehydroquinate synthase activity"/>
    <property type="evidence" value="ECO:0007669"/>
    <property type="project" value="UniProtKB-UniRule"/>
</dbReference>
<dbReference type="UniPathway" id="UPA00053">
    <property type="reaction ID" value="UER00085"/>
</dbReference>
<accession>G4RLC8</accession>
<dbReference type="SUPFAM" id="SSF56796">
    <property type="entry name" value="Dehydroquinate synthase-like"/>
    <property type="match status" value="1"/>
</dbReference>
<keyword evidence="8" id="KW-0963">Cytoplasm</keyword>
<feature type="binding site" evidence="8">
    <location>
        <begin position="86"/>
        <end position="90"/>
    </location>
    <ligand>
        <name>NAD(+)</name>
        <dbReference type="ChEBI" id="CHEBI:57540"/>
    </ligand>
</feature>
<keyword evidence="3 8" id="KW-0547">Nucleotide-binding</keyword>
<feature type="domain" description="3-dehydroquinate synthase C-terminal" evidence="10">
    <location>
        <begin position="163"/>
        <end position="304"/>
    </location>
</feature>
<dbReference type="PANTHER" id="PTHR43622">
    <property type="entry name" value="3-DEHYDROQUINATE SYNTHASE"/>
    <property type="match status" value="1"/>
</dbReference>
<dbReference type="Gene3D" id="1.20.1090.10">
    <property type="entry name" value="Dehydroquinate synthase-like - alpha domain"/>
    <property type="match status" value="1"/>
</dbReference>
<dbReference type="PIRSF" id="PIRSF001455">
    <property type="entry name" value="DHQ_synth"/>
    <property type="match status" value="1"/>
</dbReference>
<sequence length="342" mass="37704">MREFFYRHSRGITRVIVGRDIDIGRLIGGRAVYLIDEKSNFKAEGDCLVLSGGEEIKGLDTLTKVYQYLASRGVDRATYLVAVGGGALLDLATFAAGTYMRGIGLVLVPTTLLSMVDASIGGKGAVDWGYVKNLIGVIYQPDLIISDLRFVSSTPENVYRSAFAEVVKYGVVLDRGLFEYLRSHRAELLSRDAGALEEVVFRSAQIKSSIVEIDEFETKNIRQVLNFGHTVGHALERVLNLLHGEAVSLGMIAEGKMAVEMGYFKESHLGQLAELLEGFGLPVKTCLSGDSYKRARELVLFDKKRRGDKILMPLPVGLGKWVLEEVPLEYAERGLDQFKCSA</sequence>
<dbReference type="KEGG" id="ttn:TTX_1752"/>
<dbReference type="InterPro" id="IPR050071">
    <property type="entry name" value="Dehydroquinate_synthase"/>
</dbReference>
<keyword evidence="12" id="KW-1185">Reference proteome</keyword>
<comment type="catalytic activity">
    <reaction evidence="8">
        <text>7-phospho-2-dehydro-3-deoxy-D-arabino-heptonate = 3-dehydroquinate + phosphate</text>
        <dbReference type="Rhea" id="RHEA:21968"/>
        <dbReference type="ChEBI" id="CHEBI:32364"/>
        <dbReference type="ChEBI" id="CHEBI:43474"/>
        <dbReference type="ChEBI" id="CHEBI:58394"/>
        <dbReference type="EC" id="4.2.3.4"/>
    </reaction>
</comment>
<dbReference type="AlphaFoldDB" id="G4RLC8"/>
<dbReference type="OrthoDB" id="21407at2157"/>
<evidence type="ECO:0000256" key="8">
    <source>
        <dbReference type="HAMAP-Rule" id="MF_00110"/>
    </source>
</evidence>
<evidence type="ECO:0000256" key="3">
    <source>
        <dbReference type="ARBA" id="ARBA00022741"/>
    </source>
</evidence>
<comment type="pathway">
    <text evidence="8">Metabolic intermediate biosynthesis; chorismate biosynthesis; chorismate from D-erythrose 4-phosphate and phosphoenolpyruvate: step 2/7.</text>
</comment>
<dbReference type="HOGENOM" id="CLU_001201_0_1_2"/>